<dbReference type="Proteomes" id="UP000552615">
    <property type="component" value="Unassembled WGS sequence"/>
</dbReference>
<proteinExistence type="predicted"/>
<dbReference type="Pfam" id="PF18962">
    <property type="entry name" value="Por_Secre_tail"/>
    <property type="match status" value="1"/>
</dbReference>
<dbReference type="AlphaFoldDB" id="A0A7Y0A8T1"/>
<feature type="chain" id="PRO_5030592771" evidence="2">
    <location>
        <begin position="19"/>
        <end position="251"/>
    </location>
</feature>
<keyword evidence="5" id="KW-1185">Reference proteome</keyword>
<dbReference type="CDD" id="cd09631">
    <property type="entry name" value="DOMON_DOH"/>
    <property type="match status" value="1"/>
</dbReference>
<feature type="signal peptide" evidence="2">
    <location>
        <begin position="1"/>
        <end position="18"/>
    </location>
</feature>
<evidence type="ECO:0000256" key="1">
    <source>
        <dbReference type="ARBA" id="ARBA00022729"/>
    </source>
</evidence>
<comment type="caution">
    <text evidence="4">The sequence shown here is derived from an EMBL/GenBank/DDBJ whole genome shotgun (WGS) entry which is preliminary data.</text>
</comment>
<accession>A0A7Y0A8T1</accession>
<evidence type="ECO:0000256" key="2">
    <source>
        <dbReference type="SAM" id="SignalP"/>
    </source>
</evidence>
<dbReference type="InterPro" id="IPR045266">
    <property type="entry name" value="DOH_DOMON"/>
</dbReference>
<protein>
    <submittedName>
        <fullName evidence="4">T9SS type A sorting domain-containing protein</fullName>
    </submittedName>
</protein>
<keyword evidence="1 2" id="KW-0732">Signal</keyword>
<feature type="domain" description="Secretion system C-terminal sorting" evidence="3">
    <location>
        <begin position="182"/>
        <end position="247"/>
    </location>
</feature>
<gene>
    <name evidence="4" type="ORF">HHL20_15855</name>
</gene>
<evidence type="ECO:0000313" key="4">
    <source>
        <dbReference type="EMBL" id="NML58815.1"/>
    </source>
</evidence>
<evidence type="ECO:0000313" key="5">
    <source>
        <dbReference type="Proteomes" id="UP000552615"/>
    </source>
</evidence>
<dbReference type="InterPro" id="IPR026444">
    <property type="entry name" value="Secre_tail"/>
</dbReference>
<dbReference type="NCBIfam" id="TIGR04183">
    <property type="entry name" value="Por_Secre_tail"/>
    <property type="match status" value="1"/>
</dbReference>
<sequence length="251" mass="26162">MKKVLLTLSMALASSLGAQFFSTGTVNLGSTGMTVKLVTSPTQATITLTGPDTSYLGIGFGSSGMANGADGFIYNSSTNRDYTFGGVGVTPTADVSQDWTETSNTTSGGIRTVVATRSLTGGSGDTAITNSATSINIFFAKGPGTALSSGYHGGGNRGYATLTRTSVLGTNDLDLESKKVVLYPNPAKETVSLKNADKIKSVDIFESTGRKIRSVKVDGKQINISDLKSGNYYLEITLKDGSTAFEQLIKE</sequence>
<dbReference type="RefSeq" id="WP_169232151.1">
    <property type="nucleotide sequence ID" value="NZ_JABBGF010000003.1"/>
</dbReference>
<reference evidence="4 5" key="1">
    <citation type="submission" date="2020-04" db="EMBL/GenBank/DDBJ databases">
        <title>Chryseobacterium sp. RJ-7-14 sp. nov., isolated from Jeju soil.</title>
        <authorList>
            <person name="Dahal R.H."/>
            <person name="Chaudhary D.K."/>
        </authorList>
    </citation>
    <scope>NUCLEOTIDE SEQUENCE [LARGE SCALE GENOMIC DNA]</scope>
    <source>
        <strain evidence="4 5">RJ-7-14</strain>
    </source>
</reference>
<dbReference type="EMBL" id="JABBGF010000003">
    <property type="protein sequence ID" value="NML58815.1"/>
    <property type="molecule type" value="Genomic_DNA"/>
</dbReference>
<evidence type="ECO:0000259" key="3">
    <source>
        <dbReference type="Pfam" id="PF18962"/>
    </source>
</evidence>
<name>A0A7Y0A8T1_9FLAO</name>
<organism evidence="4 5">
    <name type="scientific">Chryseobacterium cheonjiense</name>
    <dbReference type="NCBI Taxonomy" id="2728845"/>
    <lineage>
        <taxon>Bacteria</taxon>
        <taxon>Pseudomonadati</taxon>
        <taxon>Bacteroidota</taxon>
        <taxon>Flavobacteriia</taxon>
        <taxon>Flavobacteriales</taxon>
        <taxon>Weeksellaceae</taxon>
        <taxon>Chryseobacterium group</taxon>
        <taxon>Chryseobacterium</taxon>
    </lineage>
</organism>